<dbReference type="SUPFAM" id="SSF55785">
    <property type="entry name" value="PYP-like sensor domain (PAS domain)"/>
    <property type="match status" value="1"/>
</dbReference>
<dbReference type="InterPro" id="IPR000014">
    <property type="entry name" value="PAS"/>
</dbReference>
<feature type="domain" description="PAS" evidence="2">
    <location>
        <begin position="15"/>
        <end position="87"/>
    </location>
</feature>
<dbReference type="PROSITE" id="PS50113">
    <property type="entry name" value="PAC"/>
    <property type="match status" value="1"/>
</dbReference>
<keyword evidence="5" id="KW-1185">Reference proteome</keyword>
<dbReference type="SMART" id="SM00091">
    <property type="entry name" value="PAS"/>
    <property type="match status" value="1"/>
</dbReference>
<evidence type="ECO:0000313" key="4">
    <source>
        <dbReference type="EMBL" id="GAA5501925.1"/>
    </source>
</evidence>
<reference evidence="4 5" key="1">
    <citation type="submission" date="2024-02" db="EMBL/GenBank/DDBJ databases">
        <title>Deinococcus xinjiangensis NBRC 107630.</title>
        <authorList>
            <person name="Ichikawa N."/>
            <person name="Katano-Makiyama Y."/>
            <person name="Hidaka K."/>
        </authorList>
    </citation>
    <scope>NUCLEOTIDE SEQUENCE [LARGE SCALE GENOMIC DNA]</scope>
    <source>
        <strain evidence="4 5">NBRC 107630</strain>
    </source>
</reference>
<evidence type="ECO:0000256" key="1">
    <source>
        <dbReference type="SAM" id="MobiDB-lite"/>
    </source>
</evidence>
<dbReference type="InterPro" id="IPR000700">
    <property type="entry name" value="PAS-assoc_C"/>
</dbReference>
<feature type="domain" description="PAC" evidence="3">
    <location>
        <begin position="90"/>
        <end position="140"/>
    </location>
</feature>
<comment type="caution">
    <text evidence="4">The sequence shown here is derived from an EMBL/GenBank/DDBJ whole genome shotgun (WGS) entry which is preliminary data.</text>
</comment>
<organism evidence="4 5">
    <name type="scientific">Deinococcus xinjiangensis</name>
    <dbReference type="NCBI Taxonomy" id="457454"/>
    <lineage>
        <taxon>Bacteria</taxon>
        <taxon>Thermotogati</taxon>
        <taxon>Deinococcota</taxon>
        <taxon>Deinococci</taxon>
        <taxon>Deinococcales</taxon>
        <taxon>Deinococcaceae</taxon>
        <taxon>Deinococcus</taxon>
    </lineage>
</organism>
<protein>
    <recommendedName>
        <fullName evidence="6">PAS domain S-box protein</fullName>
    </recommendedName>
</protein>
<dbReference type="NCBIfam" id="TIGR00229">
    <property type="entry name" value="sensory_box"/>
    <property type="match status" value="1"/>
</dbReference>
<dbReference type="Proteomes" id="UP001458946">
    <property type="component" value="Unassembled WGS sequence"/>
</dbReference>
<feature type="region of interest" description="Disordered" evidence="1">
    <location>
        <begin position="225"/>
        <end position="245"/>
    </location>
</feature>
<dbReference type="CDD" id="cd00130">
    <property type="entry name" value="PAS"/>
    <property type="match status" value="1"/>
</dbReference>
<dbReference type="Pfam" id="PF13426">
    <property type="entry name" value="PAS_9"/>
    <property type="match status" value="1"/>
</dbReference>
<accession>A0ABP9VBK8</accession>
<evidence type="ECO:0000259" key="2">
    <source>
        <dbReference type="PROSITE" id="PS50112"/>
    </source>
</evidence>
<name>A0ABP9VBK8_9DEIO</name>
<gene>
    <name evidence="4" type="ORF">Dxin01_01664</name>
</gene>
<dbReference type="Gene3D" id="3.30.450.20">
    <property type="entry name" value="PAS domain"/>
    <property type="match status" value="1"/>
</dbReference>
<dbReference type="EMBL" id="BAABRN010000015">
    <property type="protein sequence ID" value="GAA5501925.1"/>
    <property type="molecule type" value="Genomic_DNA"/>
</dbReference>
<evidence type="ECO:0000259" key="3">
    <source>
        <dbReference type="PROSITE" id="PS50113"/>
    </source>
</evidence>
<dbReference type="InterPro" id="IPR035965">
    <property type="entry name" value="PAS-like_dom_sf"/>
</dbReference>
<dbReference type="PROSITE" id="PS50112">
    <property type="entry name" value="PAS"/>
    <property type="match status" value="1"/>
</dbReference>
<sequence>MALSRQHELTQRQRHEQHFERLVAESPVGIAAGDLSGKLTLVNDTYLRMLGFSRAEFELGQIDWASLTPPEYRASDEAAFQRAFAVGRSGRYEKEMLTRSGERFPVDVSLIRFDAGDTGSVVGWVQDLRPFRSAEQALREHNVRLEQQVAERTQLLEMHAQAQDVFVNFMEAAGLETNVLALVKQAVNSLQSSLPHSSAVYYELGGEGWQAKTWSPNLAPAALAPLQRGLPKDTPTLAPPCKRQT</sequence>
<evidence type="ECO:0008006" key="6">
    <source>
        <dbReference type="Google" id="ProtNLM"/>
    </source>
</evidence>
<evidence type="ECO:0000313" key="5">
    <source>
        <dbReference type="Proteomes" id="UP001458946"/>
    </source>
</evidence>
<proteinExistence type="predicted"/>